<dbReference type="eggNOG" id="COG3741">
    <property type="taxonomic scope" value="Bacteria"/>
</dbReference>
<keyword evidence="2" id="KW-0378">Hydrolase</keyword>
<dbReference type="RefSeq" id="WP_035713971.1">
    <property type="nucleotide sequence ID" value="NZ_CAMIFG010000216.1"/>
</dbReference>
<gene>
    <name evidence="2" type="ORF">CN97_02855</name>
</gene>
<dbReference type="SUPFAM" id="SSF53187">
    <property type="entry name" value="Zn-dependent exopeptidases"/>
    <property type="match status" value="1"/>
</dbReference>
<accession>A0A086XX39</accession>
<dbReference type="Pfam" id="PF05013">
    <property type="entry name" value="FGase"/>
    <property type="match status" value="1"/>
</dbReference>
<dbReference type="STRING" id="195105.CN97_02855"/>
<dbReference type="GO" id="GO:0016787">
    <property type="term" value="F:hydrolase activity"/>
    <property type="evidence" value="ECO:0007669"/>
    <property type="project" value="UniProtKB-KW"/>
</dbReference>
<feature type="region of interest" description="Disordered" evidence="1">
    <location>
        <begin position="1"/>
        <end position="22"/>
    </location>
</feature>
<organism evidence="2 3">
    <name type="scientific">Haematobacter massiliensis</name>
    <dbReference type="NCBI Taxonomy" id="195105"/>
    <lineage>
        <taxon>Bacteria</taxon>
        <taxon>Pseudomonadati</taxon>
        <taxon>Pseudomonadota</taxon>
        <taxon>Alphaproteobacteria</taxon>
        <taxon>Rhodobacterales</taxon>
        <taxon>Paracoccaceae</taxon>
        <taxon>Haematobacter</taxon>
    </lineage>
</organism>
<proteinExistence type="predicted"/>
<evidence type="ECO:0000313" key="2">
    <source>
        <dbReference type="EMBL" id="KFI26589.1"/>
    </source>
</evidence>
<sequence>MSPAPYTLTEPSTQTTPVVFSSPHSGRHYPDAFLNASLLDARAIRSSEDAFVEELWSCAPLHGAPLIAATMPRAFIDLNRNCDELDPAVIEGVRHVAHNPRISSGLGVIPRVVAGGRAIVSGKMPRSAAEERIELWWRPYHARLGQLVEGTIARFGTALVIDCHSMPREAVENHFSAAGRRPDVVLGDRFGSSADGRLVEMVESLLAAEGLRVLRNMPFAGAYITQTYGNPTRNRHVIQIEVDRGLYMNERTLRKSDDYPAFQMLIDRVAAGIAAGASDFAGGERRHAAE</sequence>
<name>A0A086XX39_9RHOB</name>
<evidence type="ECO:0000313" key="3">
    <source>
        <dbReference type="Proteomes" id="UP000028826"/>
    </source>
</evidence>
<feature type="compositionally biased region" description="Polar residues" evidence="1">
    <location>
        <begin position="9"/>
        <end position="22"/>
    </location>
</feature>
<protein>
    <submittedName>
        <fullName evidence="2">N-formylglutamate amidohydrolase</fullName>
    </submittedName>
</protein>
<dbReference type="InterPro" id="IPR007709">
    <property type="entry name" value="N-FG_amidohydro"/>
</dbReference>
<evidence type="ECO:0000256" key="1">
    <source>
        <dbReference type="SAM" id="MobiDB-lite"/>
    </source>
</evidence>
<reference evidence="2 3" key="1">
    <citation type="submission" date="2014-03" db="EMBL/GenBank/DDBJ databases">
        <title>Genome of Haematobacter massiliensis CCUG 47968.</title>
        <authorList>
            <person name="Wang D."/>
            <person name="Wang G."/>
        </authorList>
    </citation>
    <scope>NUCLEOTIDE SEQUENCE [LARGE SCALE GENOMIC DNA]</scope>
    <source>
        <strain evidence="2 3">CCUG 47968</strain>
    </source>
</reference>
<keyword evidence="3" id="KW-1185">Reference proteome</keyword>
<dbReference type="EMBL" id="JGYG01000015">
    <property type="protein sequence ID" value="KFI26589.1"/>
    <property type="molecule type" value="Genomic_DNA"/>
</dbReference>
<dbReference type="AlphaFoldDB" id="A0A086XX39"/>
<comment type="caution">
    <text evidence="2">The sequence shown here is derived from an EMBL/GenBank/DDBJ whole genome shotgun (WGS) entry which is preliminary data.</text>
</comment>
<dbReference type="Gene3D" id="3.40.630.40">
    <property type="entry name" value="Zn-dependent exopeptidases"/>
    <property type="match status" value="1"/>
</dbReference>
<dbReference type="Proteomes" id="UP000028826">
    <property type="component" value="Unassembled WGS sequence"/>
</dbReference>
<dbReference type="OrthoDB" id="9802050at2"/>